<dbReference type="Pfam" id="PF26460">
    <property type="entry name" value="DUF8139"/>
    <property type="match status" value="1"/>
</dbReference>
<dbReference type="Proteomes" id="UP001203207">
    <property type="component" value="Unassembled WGS sequence"/>
</dbReference>
<name>A0AAE3FVN6_9EURY</name>
<reference evidence="2" key="2">
    <citation type="submission" date="2022-02" db="EMBL/GenBank/DDBJ databases">
        <authorList>
            <person name="Elcheninov A.G."/>
            <person name="Sorokin D.Y."/>
            <person name="Kublanov I.V."/>
        </authorList>
    </citation>
    <scope>NUCLEOTIDE SEQUENCE</scope>
    <source>
        <strain evidence="2">AArc-St2</strain>
    </source>
</reference>
<dbReference type="EMBL" id="JAKRVX010000002">
    <property type="protein sequence ID" value="MCL9816173.1"/>
    <property type="molecule type" value="Genomic_DNA"/>
</dbReference>
<comment type="caution">
    <text evidence="2">The sequence shown here is derived from an EMBL/GenBank/DDBJ whole genome shotgun (WGS) entry which is preliminary data.</text>
</comment>
<accession>A0AAE3FVN6</accession>
<sequence length="84" mass="9799">MSPYTAGDRVRIEIPDPQDPDFSRLHGESGILYEIEGGEFEETARKYRVMLDTGAVVDVFEQDLRPWSISDETTWYVDRFLLRN</sequence>
<reference evidence="2" key="1">
    <citation type="journal article" date="2022" name="Syst. Appl. Microbiol.">
        <title>Natronocalculus amylovorans gen. nov., sp. nov., and Natranaeroarchaeum aerophilus sp. nov., dominant culturable amylolytic natronoarchaea from hypersaline soda lakes in southwestern Siberia.</title>
        <authorList>
            <person name="Sorokin D.Y."/>
            <person name="Elcheninov A.G."/>
            <person name="Khizhniak T.V."/>
            <person name="Koenen M."/>
            <person name="Bale N.J."/>
            <person name="Damste J.S.S."/>
            <person name="Kublanov I.V."/>
        </authorList>
    </citation>
    <scope>NUCLEOTIDE SEQUENCE</scope>
    <source>
        <strain evidence="2">AArc-St2</strain>
    </source>
</reference>
<evidence type="ECO:0000313" key="2">
    <source>
        <dbReference type="EMBL" id="MCL9816173.1"/>
    </source>
</evidence>
<protein>
    <recommendedName>
        <fullName evidence="1">DUF8139 domain-containing protein</fullName>
    </recommendedName>
</protein>
<organism evidence="2 3">
    <name type="scientific">Natronocalculus amylovorans</name>
    <dbReference type="NCBI Taxonomy" id="2917812"/>
    <lineage>
        <taxon>Archaea</taxon>
        <taxon>Methanobacteriati</taxon>
        <taxon>Methanobacteriota</taxon>
        <taxon>Stenosarchaea group</taxon>
        <taxon>Halobacteria</taxon>
        <taxon>Halobacteriales</taxon>
        <taxon>Haloferacaceae</taxon>
        <taxon>Natronocalculus</taxon>
    </lineage>
</organism>
<gene>
    <name evidence="2" type="ORF">AArcSt2_04370</name>
</gene>
<dbReference type="RefSeq" id="WP_174654172.1">
    <property type="nucleotide sequence ID" value="NZ_JAKRVX010000002.1"/>
</dbReference>
<evidence type="ECO:0000259" key="1">
    <source>
        <dbReference type="Pfam" id="PF26460"/>
    </source>
</evidence>
<evidence type="ECO:0000313" key="3">
    <source>
        <dbReference type="Proteomes" id="UP001203207"/>
    </source>
</evidence>
<dbReference type="InterPro" id="IPR058452">
    <property type="entry name" value="DUF8139"/>
</dbReference>
<keyword evidence="3" id="KW-1185">Reference proteome</keyword>
<proteinExistence type="predicted"/>
<feature type="domain" description="DUF8139" evidence="1">
    <location>
        <begin position="1"/>
        <end position="66"/>
    </location>
</feature>
<dbReference type="AlphaFoldDB" id="A0AAE3FVN6"/>